<evidence type="ECO:0000313" key="4">
    <source>
        <dbReference type="RefSeq" id="XP_027204031.1"/>
    </source>
</evidence>
<feature type="region of interest" description="Disordered" evidence="1">
    <location>
        <begin position="955"/>
        <end position="988"/>
    </location>
</feature>
<organism evidence="3 4">
    <name type="scientific">Dermatophagoides pteronyssinus</name>
    <name type="common">European house dust mite</name>
    <dbReference type="NCBI Taxonomy" id="6956"/>
    <lineage>
        <taxon>Eukaryota</taxon>
        <taxon>Metazoa</taxon>
        <taxon>Ecdysozoa</taxon>
        <taxon>Arthropoda</taxon>
        <taxon>Chelicerata</taxon>
        <taxon>Arachnida</taxon>
        <taxon>Acari</taxon>
        <taxon>Acariformes</taxon>
        <taxon>Sarcoptiformes</taxon>
        <taxon>Astigmata</taxon>
        <taxon>Psoroptidia</taxon>
        <taxon>Analgoidea</taxon>
        <taxon>Pyroglyphidae</taxon>
        <taxon>Dermatophagoidinae</taxon>
        <taxon>Dermatophagoides</taxon>
    </lineage>
</organism>
<feature type="transmembrane region" description="Helical" evidence="2">
    <location>
        <begin position="414"/>
        <end position="437"/>
    </location>
</feature>
<feature type="transmembrane region" description="Helical" evidence="2">
    <location>
        <begin position="335"/>
        <end position="354"/>
    </location>
</feature>
<keyword evidence="2" id="KW-0472">Membrane</keyword>
<dbReference type="OrthoDB" id="10033661at2759"/>
<feature type="transmembrane region" description="Helical" evidence="2">
    <location>
        <begin position="151"/>
        <end position="170"/>
    </location>
</feature>
<keyword evidence="2" id="KW-1133">Transmembrane helix</keyword>
<gene>
    <name evidence="4" type="primary">LOC113797793</name>
</gene>
<dbReference type="PANTHER" id="PTHR21579">
    <property type="entry name" value="PROTEIN TINCAR"/>
    <property type="match status" value="1"/>
</dbReference>
<feature type="compositionally biased region" description="Low complexity" evidence="1">
    <location>
        <begin position="978"/>
        <end position="988"/>
    </location>
</feature>
<feature type="transmembrane region" description="Helical" evidence="2">
    <location>
        <begin position="37"/>
        <end position="56"/>
    </location>
</feature>
<accession>A0A6P6YGT8</accession>
<reference evidence="4" key="1">
    <citation type="submission" date="2025-08" db="UniProtKB">
        <authorList>
            <consortium name="RefSeq"/>
        </authorList>
    </citation>
    <scope>IDENTIFICATION</scope>
    <source>
        <strain evidence="4">Airmid</strain>
    </source>
</reference>
<keyword evidence="2" id="KW-0812">Transmembrane</keyword>
<feature type="transmembrane region" description="Helical" evidence="2">
    <location>
        <begin position="255"/>
        <end position="274"/>
    </location>
</feature>
<evidence type="ECO:0000256" key="2">
    <source>
        <dbReference type="SAM" id="Phobius"/>
    </source>
</evidence>
<proteinExistence type="predicted"/>
<dbReference type="AlphaFoldDB" id="A0A6P6YGT8"/>
<dbReference type="InterPro" id="IPR053291">
    <property type="entry name" value="Ommatidial_diff-associated"/>
</dbReference>
<sequence>MTSATKSSCKSSSKSESGSSIIKQFWQNYSLNNLASLWYSLLTTCLQIYLIIRAIYRFSAYISLPWPNNGQAPEESINFYLIFIAISILIVPFFLIVSLMKIGNYSNDGHKIGLFNLGKYHRYLQMDDDNASTLNPTSKWYRTLWKHSLPIGPVLHLLMSLCLLFPRLITDAQLIRHGFRSKSQIWKSDFDFLLKHFDGKIFNFFGLIQTINITEHYQILNEKTSTLGQQFFIRNSKFQKLFAEFEDNQAITPEMLNIFLALLMITIRYPAVFWRCSKTFSLILTFQLVLNSVQCLITINSFEIGYKIFICDPTLMLIRFRESSSLSIGQLSSLTFFYIIILQLSTISLYVYGLSKYREYRLARTKYFQYKYENYLLINLLPYVFAMIFFVIMSGIVGPLFYEYTIIYSGSLNSGALSMLLATIIYFICWILMWILLATKTTWNFYYDDLEFDSISTSTADNNNNNKTSLLITNDGKFFKIKDNLATMAIVNFIQTNGFEKCHHLNQQQKHHYQPITMKINGESATTTLKSSLKMNHGTLSKNFRFSSSRNNSNSNGKPYETMEKRINFFVNDNDEESDSDSGEYATFHRLKRTYSFNPKNIPARGCFLRESYCSLHICICKPDFPINIADRLCLAKLKSIGDQCEFNDECQLGSICNYRTSKTKKICQCKIGHVYSEKQRKCMKGLKGSSCLNDTDCQTNMFCSFEQCECKNGFEWSTAEDNCLKRSRYGELCDQSINCKFYDEFSECDSQTKHCVCGQFLSHKYLLDEVTGRCISNCPEHRFNHTSQTCLPAKTTVEYNLLDPTSNERKSSLQYGIYIALSMAPFFIFALIGFIYRYINPLYGTLPDTFDHHHQHQHCHHSAVTQQTITENHNDNDDGNGMNSSTLINNNSHYCLSIDFDINVNNNNVDNNNRPFSFGISPNHTIPSTTIICDSSFEQQHQPSLSIAATIQLPEPPPSYDLSSQDMPPSYDEAVAQQQQQQIPKNY</sequence>
<feature type="transmembrane region" description="Helical" evidence="2">
    <location>
        <begin position="816"/>
        <end position="840"/>
    </location>
</feature>
<feature type="transmembrane region" description="Helical" evidence="2">
    <location>
        <begin position="375"/>
        <end position="402"/>
    </location>
</feature>
<evidence type="ECO:0000256" key="1">
    <source>
        <dbReference type="SAM" id="MobiDB-lite"/>
    </source>
</evidence>
<dbReference type="PANTHER" id="PTHR21579:SF20">
    <property type="entry name" value="PROTEIN TINCAR"/>
    <property type="match status" value="1"/>
</dbReference>
<evidence type="ECO:0000313" key="3">
    <source>
        <dbReference type="Proteomes" id="UP000515146"/>
    </source>
</evidence>
<dbReference type="RefSeq" id="XP_027204031.1">
    <property type="nucleotide sequence ID" value="XM_027348230.1"/>
</dbReference>
<dbReference type="Proteomes" id="UP000515146">
    <property type="component" value="Unplaced"/>
</dbReference>
<dbReference type="InParanoid" id="A0A6P6YGT8"/>
<protein>
    <submittedName>
        <fullName evidence="4">Uncharacterized protein LOC113797793</fullName>
    </submittedName>
</protein>
<name>A0A6P6YGT8_DERPT</name>
<dbReference type="KEGG" id="dpte:113797793"/>
<keyword evidence="3" id="KW-1185">Reference proteome</keyword>
<feature type="transmembrane region" description="Helical" evidence="2">
    <location>
        <begin position="77"/>
        <end position="100"/>
    </location>
</feature>